<feature type="transmembrane region" description="Helical" evidence="6">
    <location>
        <begin position="242"/>
        <end position="268"/>
    </location>
</feature>
<dbReference type="STRING" id="29435.SAMN05216588_11256"/>
<organism evidence="7 8">
    <name type="scientific">Phytopseudomonas flavescens</name>
    <dbReference type="NCBI Taxonomy" id="29435"/>
    <lineage>
        <taxon>Bacteria</taxon>
        <taxon>Pseudomonadati</taxon>
        <taxon>Pseudomonadota</taxon>
        <taxon>Gammaproteobacteria</taxon>
        <taxon>Pseudomonadales</taxon>
        <taxon>Pseudomonadaceae</taxon>
        <taxon>Phytopseudomonas</taxon>
    </lineage>
</organism>
<dbReference type="Pfam" id="PF03706">
    <property type="entry name" value="LPG_synthase_TM"/>
    <property type="match status" value="1"/>
</dbReference>
<protein>
    <recommendedName>
        <fullName evidence="9">Lysylphosphatidylglycerol synthase TM region</fullName>
    </recommendedName>
</protein>
<sequence length="324" mass="34599">MDNRAANAENRSWAYRAAIYSTLVSVLGYLAFSLWGGWQEVGAALARVGLAGLAFALGMSLLNYLLRFLRWQCYLVALGHALAWRPSLRIYLAGFALSATPGKIGETLRSGLLKHHGVPYSRSLAALLSERLSDLLTITGLAAIGLGHYPQTRPMAMAGLVIILVTLFLLAQHRLLQRALRWFEGRRGRLVALAQQAFALLLDARRCHTPLLLAGGSLLSLAGWGAEALAFHFLLQWLGAEVSLAFSLFVYAASTLAGALSFMPGGLGGTEAVMVALLVSSGVAQPDAIAVTLVIRLATLWFAVGIGAIALGRSQPAGRSRPVR</sequence>
<evidence type="ECO:0000256" key="5">
    <source>
        <dbReference type="ARBA" id="ARBA00023136"/>
    </source>
</evidence>
<reference evidence="7 8" key="1">
    <citation type="submission" date="2016-10" db="EMBL/GenBank/DDBJ databases">
        <authorList>
            <person name="de Groot N.N."/>
        </authorList>
    </citation>
    <scope>NUCLEOTIDE SEQUENCE [LARGE SCALE GENOMIC DNA]</scope>
    <source>
        <strain evidence="7 8">LMG 18387</strain>
    </source>
</reference>
<dbReference type="InterPro" id="IPR022791">
    <property type="entry name" value="L-PG_synthase/AglD"/>
</dbReference>
<feature type="transmembrane region" description="Helical" evidence="6">
    <location>
        <begin position="155"/>
        <end position="176"/>
    </location>
</feature>
<dbReference type="Proteomes" id="UP000198606">
    <property type="component" value="Unassembled WGS sequence"/>
</dbReference>
<comment type="subcellular location">
    <subcellularLocation>
        <location evidence="1">Cell membrane</location>
        <topology evidence="1">Multi-pass membrane protein</topology>
    </subcellularLocation>
</comment>
<keyword evidence="5 6" id="KW-0472">Membrane</keyword>
<keyword evidence="4 6" id="KW-1133">Transmembrane helix</keyword>
<feature type="transmembrane region" description="Helical" evidence="6">
    <location>
        <begin position="44"/>
        <end position="66"/>
    </location>
</feature>
<gene>
    <name evidence="7" type="ORF">SAMN05216588_11256</name>
</gene>
<evidence type="ECO:0000256" key="1">
    <source>
        <dbReference type="ARBA" id="ARBA00004651"/>
    </source>
</evidence>
<evidence type="ECO:0000256" key="6">
    <source>
        <dbReference type="SAM" id="Phobius"/>
    </source>
</evidence>
<evidence type="ECO:0000313" key="7">
    <source>
        <dbReference type="EMBL" id="SDI16831.1"/>
    </source>
</evidence>
<feature type="transmembrane region" description="Helical" evidence="6">
    <location>
        <begin position="12"/>
        <end position="32"/>
    </location>
</feature>
<name>A0A1G8IDJ2_9GAMM</name>
<dbReference type="NCBIfam" id="TIGR00374">
    <property type="entry name" value="flippase-like domain"/>
    <property type="match status" value="1"/>
</dbReference>
<evidence type="ECO:0000256" key="3">
    <source>
        <dbReference type="ARBA" id="ARBA00022692"/>
    </source>
</evidence>
<feature type="transmembrane region" description="Helical" evidence="6">
    <location>
        <begin position="288"/>
        <end position="311"/>
    </location>
</feature>
<keyword evidence="3 6" id="KW-0812">Transmembrane</keyword>
<dbReference type="AlphaFoldDB" id="A0A1G8IDJ2"/>
<evidence type="ECO:0000256" key="4">
    <source>
        <dbReference type="ARBA" id="ARBA00022989"/>
    </source>
</evidence>
<proteinExistence type="predicted"/>
<keyword evidence="2" id="KW-1003">Cell membrane</keyword>
<dbReference type="EMBL" id="FNDG01000012">
    <property type="protein sequence ID" value="SDI16831.1"/>
    <property type="molecule type" value="Genomic_DNA"/>
</dbReference>
<evidence type="ECO:0000313" key="8">
    <source>
        <dbReference type="Proteomes" id="UP000198606"/>
    </source>
</evidence>
<dbReference type="PANTHER" id="PTHR39087">
    <property type="entry name" value="UPF0104 MEMBRANE PROTEIN MJ1595"/>
    <property type="match status" value="1"/>
</dbReference>
<evidence type="ECO:0008006" key="9">
    <source>
        <dbReference type="Google" id="ProtNLM"/>
    </source>
</evidence>
<dbReference type="GO" id="GO:0005886">
    <property type="term" value="C:plasma membrane"/>
    <property type="evidence" value="ECO:0007669"/>
    <property type="project" value="UniProtKB-SubCell"/>
</dbReference>
<evidence type="ECO:0000256" key="2">
    <source>
        <dbReference type="ARBA" id="ARBA00022475"/>
    </source>
</evidence>
<dbReference type="PANTHER" id="PTHR39087:SF2">
    <property type="entry name" value="UPF0104 MEMBRANE PROTEIN MJ1595"/>
    <property type="match status" value="1"/>
</dbReference>
<accession>A0A1G8IDJ2</accession>
<dbReference type="RefSeq" id="WP_084307216.1">
    <property type="nucleotide sequence ID" value="NZ_FNDG01000012.1"/>
</dbReference>